<evidence type="ECO:0000313" key="3">
    <source>
        <dbReference type="Proteomes" id="UP000215914"/>
    </source>
</evidence>
<dbReference type="AlphaFoldDB" id="A0A9K3JQ47"/>
<comment type="caution">
    <text evidence="2">The sequence shown here is derived from an EMBL/GenBank/DDBJ whole genome shotgun (WGS) entry which is preliminary data.</text>
</comment>
<dbReference type="Proteomes" id="UP000215914">
    <property type="component" value="Unassembled WGS sequence"/>
</dbReference>
<gene>
    <name evidence="2" type="ORF">HanXRQr2_Chr02g0067961</name>
</gene>
<organism evidence="2 3">
    <name type="scientific">Helianthus annuus</name>
    <name type="common">Common sunflower</name>
    <dbReference type="NCBI Taxonomy" id="4232"/>
    <lineage>
        <taxon>Eukaryota</taxon>
        <taxon>Viridiplantae</taxon>
        <taxon>Streptophyta</taxon>
        <taxon>Embryophyta</taxon>
        <taxon>Tracheophyta</taxon>
        <taxon>Spermatophyta</taxon>
        <taxon>Magnoliopsida</taxon>
        <taxon>eudicotyledons</taxon>
        <taxon>Gunneridae</taxon>
        <taxon>Pentapetalae</taxon>
        <taxon>asterids</taxon>
        <taxon>campanulids</taxon>
        <taxon>Asterales</taxon>
        <taxon>Asteraceae</taxon>
        <taxon>Asteroideae</taxon>
        <taxon>Heliantheae alliance</taxon>
        <taxon>Heliantheae</taxon>
        <taxon>Helianthus</taxon>
    </lineage>
</organism>
<evidence type="ECO:0000259" key="1">
    <source>
        <dbReference type="Pfam" id="PF03078"/>
    </source>
</evidence>
<dbReference type="InterPro" id="IPR004312">
    <property type="entry name" value="ATHILA_Orf1_C"/>
</dbReference>
<dbReference type="Gramene" id="mRNA:HanXRQr2_Chr02g0067961">
    <property type="protein sequence ID" value="CDS:HanXRQr2_Chr02g0067961.1"/>
    <property type="gene ID" value="HanXRQr2_Chr02g0067961"/>
</dbReference>
<reference evidence="2" key="2">
    <citation type="submission" date="2020-06" db="EMBL/GenBank/DDBJ databases">
        <title>Helianthus annuus Genome sequencing and assembly Release 2.</title>
        <authorList>
            <person name="Gouzy J."/>
            <person name="Langlade N."/>
            <person name="Munos S."/>
        </authorList>
    </citation>
    <scope>NUCLEOTIDE SEQUENCE</scope>
    <source>
        <tissue evidence="2">Leaves</tissue>
    </source>
</reference>
<accession>A0A9K3JQ47</accession>
<keyword evidence="3" id="KW-1185">Reference proteome</keyword>
<sequence>MLTFGVLFQMSKKFTRFNASELDAKARYDVLRTRPEEYPRQVCMDLLGLVNQWDRFNNLVTGPLKVALTTRLRSVPEYTVEFYSTFVFNSRCDPFDNEGVEFRCGGTKYSISMAQFGSMVGLYVEEDAGNEENTGGLRELSENERQAAWAQIADGHYNPSSTKSTRLRDPLYRYIHRVLTYSLSQRHDSSGVVGLRDLIVLHRIHTHRHLDVPYLLL</sequence>
<reference evidence="2" key="1">
    <citation type="journal article" date="2017" name="Nature">
        <title>The sunflower genome provides insights into oil metabolism, flowering and Asterid evolution.</title>
        <authorList>
            <person name="Badouin H."/>
            <person name="Gouzy J."/>
            <person name="Grassa C.J."/>
            <person name="Murat F."/>
            <person name="Staton S.E."/>
            <person name="Cottret L."/>
            <person name="Lelandais-Briere C."/>
            <person name="Owens G.L."/>
            <person name="Carrere S."/>
            <person name="Mayjonade B."/>
            <person name="Legrand L."/>
            <person name="Gill N."/>
            <person name="Kane N.C."/>
            <person name="Bowers J.E."/>
            <person name="Hubner S."/>
            <person name="Bellec A."/>
            <person name="Berard A."/>
            <person name="Berges H."/>
            <person name="Blanchet N."/>
            <person name="Boniface M.C."/>
            <person name="Brunel D."/>
            <person name="Catrice O."/>
            <person name="Chaidir N."/>
            <person name="Claudel C."/>
            <person name="Donnadieu C."/>
            <person name="Faraut T."/>
            <person name="Fievet G."/>
            <person name="Helmstetter N."/>
            <person name="King M."/>
            <person name="Knapp S.J."/>
            <person name="Lai Z."/>
            <person name="Le Paslier M.C."/>
            <person name="Lippi Y."/>
            <person name="Lorenzon L."/>
            <person name="Mandel J.R."/>
            <person name="Marage G."/>
            <person name="Marchand G."/>
            <person name="Marquand E."/>
            <person name="Bret-Mestries E."/>
            <person name="Morien E."/>
            <person name="Nambeesan S."/>
            <person name="Nguyen T."/>
            <person name="Pegot-Espagnet P."/>
            <person name="Pouilly N."/>
            <person name="Raftis F."/>
            <person name="Sallet E."/>
            <person name="Schiex T."/>
            <person name="Thomas J."/>
            <person name="Vandecasteele C."/>
            <person name="Vares D."/>
            <person name="Vear F."/>
            <person name="Vautrin S."/>
            <person name="Crespi M."/>
            <person name="Mangin B."/>
            <person name="Burke J.M."/>
            <person name="Salse J."/>
            <person name="Munos S."/>
            <person name="Vincourt P."/>
            <person name="Rieseberg L.H."/>
            <person name="Langlade N.B."/>
        </authorList>
    </citation>
    <scope>NUCLEOTIDE SEQUENCE</scope>
    <source>
        <tissue evidence="2">Leaves</tissue>
    </source>
</reference>
<protein>
    <recommendedName>
        <fullName evidence="1">Arabidopsis retrotransposon Orf1 C-terminal domain-containing protein</fullName>
    </recommendedName>
</protein>
<dbReference type="EMBL" id="MNCJ02000317">
    <property type="protein sequence ID" value="KAF5818607.1"/>
    <property type="molecule type" value="Genomic_DNA"/>
</dbReference>
<dbReference type="Pfam" id="PF03078">
    <property type="entry name" value="ATHILA"/>
    <property type="match status" value="1"/>
</dbReference>
<proteinExistence type="predicted"/>
<evidence type="ECO:0000313" key="2">
    <source>
        <dbReference type="EMBL" id="KAF5818607.1"/>
    </source>
</evidence>
<feature type="domain" description="Arabidopsis retrotransposon Orf1 C-terminal" evidence="1">
    <location>
        <begin position="37"/>
        <end position="198"/>
    </location>
</feature>
<name>A0A9K3JQ47_HELAN</name>